<evidence type="ECO:0008006" key="5">
    <source>
        <dbReference type="Google" id="ProtNLM"/>
    </source>
</evidence>
<dbReference type="Proteomes" id="UP001632037">
    <property type="component" value="Unassembled WGS sequence"/>
</dbReference>
<evidence type="ECO:0000256" key="1">
    <source>
        <dbReference type="SAM" id="MobiDB-lite"/>
    </source>
</evidence>
<keyword evidence="4" id="KW-1185">Reference proteome</keyword>
<evidence type="ECO:0000256" key="2">
    <source>
        <dbReference type="SAM" id="Phobius"/>
    </source>
</evidence>
<evidence type="ECO:0000313" key="4">
    <source>
        <dbReference type="Proteomes" id="UP001632037"/>
    </source>
</evidence>
<dbReference type="AlphaFoldDB" id="A0ABD3G1Y4"/>
<proteinExistence type="predicted"/>
<feature type="transmembrane region" description="Helical" evidence="2">
    <location>
        <begin position="436"/>
        <end position="456"/>
    </location>
</feature>
<feature type="region of interest" description="Disordered" evidence="1">
    <location>
        <begin position="1"/>
        <end position="34"/>
    </location>
</feature>
<dbReference type="EMBL" id="JBIMZQ010000003">
    <property type="protein sequence ID" value="KAL3672556.1"/>
    <property type="molecule type" value="Genomic_DNA"/>
</dbReference>
<feature type="compositionally biased region" description="Polar residues" evidence="1">
    <location>
        <begin position="20"/>
        <end position="32"/>
    </location>
</feature>
<evidence type="ECO:0000313" key="3">
    <source>
        <dbReference type="EMBL" id="KAL3672556.1"/>
    </source>
</evidence>
<name>A0ABD3G1Y4_9STRA</name>
<reference evidence="3 4" key="1">
    <citation type="submission" date="2024-09" db="EMBL/GenBank/DDBJ databases">
        <title>Genome sequencing and assembly of Phytophthora oleae, isolate VK10A, causative agent of rot of olive drupes.</title>
        <authorList>
            <person name="Conti Taguali S."/>
            <person name="Riolo M."/>
            <person name="La Spada F."/>
            <person name="Cacciola S.O."/>
            <person name="Dionisio G."/>
        </authorList>
    </citation>
    <scope>NUCLEOTIDE SEQUENCE [LARGE SCALE GENOMIC DNA]</scope>
    <source>
        <strain evidence="3 4">VK10A</strain>
    </source>
</reference>
<feature type="transmembrane region" description="Helical" evidence="2">
    <location>
        <begin position="352"/>
        <end position="373"/>
    </location>
</feature>
<sequence>MEDRDFADFSADPPPKLQPIKSQRALSSTGNMVQPPEGSPFMRALQLIHRLAVFALAIWYVEISLHSFSTAMIILHGSVSHDLPIQTHTANLITGYTGSTTIQASPLVQQVLQNSTSPRNTSLYLETATTQSSSGCSNVPDFNGEIYGNNFLRFIFSRLQTHASHNLSYVTELELVVPVVDCTFSLLTLGDRTSARVYYLARRKSNVSDVMLLSTSLSVQDYDVNKQFQKGPATLLLVSAIDDIRASTINHHIAIAFNYPYVADPTFAYSELLGVDGDNYWQLQTLANPRNQDPAKFVRMGRRFGRYMSDLTAQSNIEIAHWNLPSSPLEELKNWMWHSRAVLHDSWAWTHAIHGVFALSVIFNLCVLSFVMYRRMRMGHFWVGDAFSTISSMLLYRGLIVIFCNHMNGYWTVSKMCISIGDSITGLHAIYYRPELVHADLLAIFLNVSSILSYLARERVDPILVFLTFELGWEFRLQLAEAVAGLKQNIVDFAVADATNGLLRVSPELAKLSPMELMTAYAIEESRRPVVSSVVISIFSPILLIAVYVVLRKAVRYVHTPVIIEKKFSRRSIAYTEGMQEMDLTTFETATGAALSKRFGIISGYENYIVNQNRLTATIDAVYGNGFLVVKGKFLIDAQDLLPIILMKLTRVRFTNIFVYELLEKSSVKETARLVYPSTISWSDLGNLDVTTLT</sequence>
<keyword evidence="2" id="KW-1133">Transmembrane helix</keyword>
<organism evidence="3 4">
    <name type="scientific">Phytophthora oleae</name>
    <dbReference type="NCBI Taxonomy" id="2107226"/>
    <lineage>
        <taxon>Eukaryota</taxon>
        <taxon>Sar</taxon>
        <taxon>Stramenopiles</taxon>
        <taxon>Oomycota</taxon>
        <taxon>Peronosporomycetes</taxon>
        <taxon>Peronosporales</taxon>
        <taxon>Peronosporaceae</taxon>
        <taxon>Phytophthora</taxon>
    </lineage>
</organism>
<comment type="caution">
    <text evidence="3">The sequence shown here is derived from an EMBL/GenBank/DDBJ whole genome shotgun (WGS) entry which is preliminary data.</text>
</comment>
<accession>A0ABD3G1Y4</accession>
<feature type="transmembrane region" description="Helical" evidence="2">
    <location>
        <begin position="530"/>
        <end position="551"/>
    </location>
</feature>
<keyword evidence="2" id="KW-0812">Transmembrane</keyword>
<protein>
    <recommendedName>
        <fullName evidence="5">Transmembrane protein</fullName>
    </recommendedName>
</protein>
<gene>
    <name evidence="3" type="ORF">V7S43_001852</name>
</gene>
<keyword evidence="2" id="KW-0472">Membrane</keyword>